<evidence type="ECO:0000313" key="6">
    <source>
        <dbReference type="Proteomes" id="UP001295423"/>
    </source>
</evidence>
<dbReference type="SUPFAM" id="SSF52266">
    <property type="entry name" value="SGNH hydrolase"/>
    <property type="match status" value="1"/>
</dbReference>
<sequence length="503" mass="54858">MILSHLIFSALACVFLTASRVSACVDDDERIAQLAAQQGRDDISACVDVLGGCSLPNQLGQVLRQVCCQTCADNDAGNSGVETSLPGTEETIQVYLLGGQSECVGQAEATDLDADSQGYPELQGDIPGVWFAGYASPASTSRFFIAPMNAGTDRSMFGPEISFGERIYDVTGKRTLVMKYCVGGTNVFSQWNPEQQDNMWDTSADDGTAQWMAENAGLNFNSKNHLFKNMVYTIRRTKEALTSGGVPYEWAGIVWVQGQSDLGAGDWKFFGENTARVWNGFRQHIGSNDDVPIIDTGSTTHNQLKSGKEYATQIVKGCKAKNVEFALASNEDTSSDCIPGPGTLCPDAPNLHLNLGPFLYYGYDPAFPDAQKNCQVCDEFHWYRRYPTNLHSAYEGMILKGRMLANAFLREFSNIDTTTIIIEEDPAIRFPWNRCPDGTLPSAGNFCWIDYRDGSVMNEPCTNDGSGNTSSPDESSSTVVDSTMMGQGLGMISVTVIVLFFVI</sequence>
<dbReference type="Proteomes" id="UP001295423">
    <property type="component" value="Unassembled WGS sequence"/>
</dbReference>
<dbReference type="AlphaFoldDB" id="A0AAD2JI64"/>
<dbReference type="PANTHER" id="PTHR31988:SF19">
    <property type="entry name" value="9-O-ACETYL-N-ACETYLNEURAMINIC ACID DEACETYLASE-RELATED"/>
    <property type="match status" value="1"/>
</dbReference>
<feature type="region of interest" description="Disordered" evidence="2">
    <location>
        <begin position="460"/>
        <end position="480"/>
    </location>
</feature>
<dbReference type="Gene3D" id="3.40.50.1110">
    <property type="entry name" value="SGNH hydrolase"/>
    <property type="match status" value="1"/>
</dbReference>
<protein>
    <recommendedName>
        <fullName evidence="4">Sialate O-acetylesterase domain-containing protein</fullName>
    </recommendedName>
</protein>
<keyword evidence="1" id="KW-0378">Hydrolase</keyword>
<dbReference type="InterPro" id="IPR052940">
    <property type="entry name" value="Carb_Esterase_6"/>
</dbReference>
<gene>
    <name evidence="5" type="ORF">CYCCA115_LOCUS13791</name>
</gene>
<reference evidence="5" key="1">
    <citation type="submission" date="2023-08" db="EMBL/GenBank/DDBJ databases">
        <authorList>
            <person name="Audoor S."/>
            <person name="Bilcke G."/>
        </authorList>
    </citation>
    <scope>NUCLEOTIDE SEQUENCE</scope>
</reference>
<dbReference type="InterPro" id="IPR036514">
    <property type="entry name" value="SGNH_hydro_sf"/>
</dbReference>
<evidence type="ECO:0000313" key="5">
    <source>
        <dbReference type="EMBL" id="CAJ1952937.1"/>
    </source>
</evidence>
<feature type="chain" id="PRO_5041951803" description="Sialate O-acetylesterase domain-containing protein" evidence="3">
    <location>
        <begin position="24"/>
        <end position="503"/>
    </location>
</feature>
<dbReference type="EMBL" id="CAKOGP040001814">
    <property type="protein sequence ID" value="CAJ1952937.1"/>
    <property type="molecule type" value="Genomic_DNA"/>
</dbReference>
<evidence type="ECO:0000256" key="2">
    <source>
        <dbReference type="SAM" id="MobiDB-lite"/>
    </source>
</evidence>
<keyword evidence="6" id="KW-1185">Reference proteome</keyword>
<organism evidence="5 6">
    <name type="scientific">Cylindrotheca closterium</name>
    <dbReference type="NCBI Taxonomy" id="2856"/>
    <lineage>
        <taxon>Eukaryota</taxon>
        <taxon>Sar</taxon>
        <taxon>Stramenopiles</taxon>
        <taxon>Ochrophyta</taxon>
        <taxon>Bacillariophyta</taxon>
        <taxon>Bacillariophyceae</taxon>
        <taxon>Bacillariophycidae</taxon>
        <taxon>Bacillariales</taxon>
        <taxon>Bacillariaceae</taxon>
        <taxon>Cylindrotheca</taxon>
    </lineage>
</organism>
<dbReference type="Pfam" id="PF03629">
    <property type="entry name" value="SASA"/>
    <property type="match status" value="1"/>
</dbReference>
<evidence type="ECO:0000259" key="4">
    <source>
        <dbReference type="Pfam" id="PF03629"/>
    </source>
</evidence>
<keyword evidence="3" id="KW-0732">Signal</keyword>
<comment type="caution">
    <text evidence="5">The sequence shown here is derived from an EMBL/GenBank/DDBJ whole genome shotgun (WGS) entry which is preliminary data.</text>
</comment>
<evidence type="ECO:0000256" key="3">
    <source>
        <dbReference type="SAM" id="SignalP"/>
    </source>
</evidence>
<feature type="domain" description="Sialate O-acetylesterase" evidence="4">
    <location>
        <begin position="93"/>
        <end position="332"/>
    </location>
</feature>
<accession>A0AAD2JI64</accession>
<evidence type="ECO:0000256" key="1">
    <source>
        <dbReference type="ARBA" id="ARBA00022801"/>
    </source>
</evidence>
<name>A0AAD2JI64_9STRA</name>
<feature type="signal peptide" evidence="3">
    <location>
        <begin position="1"/>
        <end position="23"/>
    </location>
</feature>
<dbReference type="InterPro" id="IPR005181">
    <property type="entry name" value="SASA"/>
</dbReference>
<dbReference type="GO" id="GO:0016787">
    <property type="term" value="F:hydrolase activity"/>
    <property type="evidence" value="ECO:0007669"/>
    <property type="project" value="UniProtKB-KW"/>
</dbReference>
<dbReference type="PANTHER" id="PTHR31988">
    <property type="entry name" value="ESTERASE, PUTATIVE (DUF303)-RELATED"/>
    <property type="match status" value="1"/>
</dbReference>
<proteinExistence type="predicted"/>